<accession>T1BNV7</accession>
<dbReference type="GO" id="GO:0006526">
    <property type="term" value="P:L-arginine biosynthetic process"/>
    <property type="evidence" value="ECO:0007669"/>
    <property type="project" value="UniProtKB-KW"/>
</dbReference>
<evidence type="ECO:0000256" key="1">
    <source>
        <dbReference type="ARBA" id="ARBA00022571"/>
    </source>
</evidence>
<feature type="domain" description="Semialdehyde dehydrogenase NAD-binding" evidence="2">
    <location>
        <begin position="3"/>
        <end position="136"/>
    </location>
</feature>
<feature type="non-terminal residue" evidence="3">
    <location>
        <position position="159"/>
    </location>
</feature>
<dbReference type="CDD" id="cd17895">
    <property type="entry name" value="AGPR_1_N"/>
    <property type="match status" value="1"/>
</dbReference>
<keyword evidence="1" id="KW-0055">Arginine biosynthesis</keyword>
<dbReference type="EMBL" id="AUZX01008525">
    <property type="protein sequence ID" value="EQD55680.1"/>
    <property type="molecule type" value="Genomic_DNA"/>
</dbReference>
<dbReference type="GO" id="GO:0003942">
    <property type="term" value="F:N-acetyl-gamma-glutamyl-phosphate reductase activity"/>
    <property type="evidence" value="ECO:0007669"/>
    <property type="project" value="InterPro"/>
</dbReference>
<name>T1BNV7_9ZZZZ</name>
<dbReference type="Pfam" id="PF01118">
    <property type="entry name" value="Semialdhyde_dh"/>
    <property type="match status" value="1"/>
</dbReference>
<organism evidence="3">
    <name type="scientific">mine drainage metagenome</name>
    <dbReference type="NCBI Taxonomy" id="410659"/>
    <lineage>
        <taxon>unclassified sequences</taxon>
        <taxon>metagenomes</taxon>
        <taxon>ecological metagenomes</taxon>
    </lineage>
</organism>
<dbReference type="InterPro" id="IPR036291">
    <property type="entry name" value="NAD(P)-bd_dom_sf"/>
</dbReference>
<reference evidence="3" key="2">
    <citation type="journal article" date="2014" name="ISME J.">
        <title>Microbial stratification in low pH oxic and suboxic macroscopic growths along an acid mine drainage.</title>
        <authorList>
            <person name="Mendez-Garcia C."/>
            <person name="Mesa V."/>
            <person name="Sprenger R.R."/>
            <person name="Richter M."/>
            <person name="Diez M.S."/>
            <person name="Solano J."/>
            <person name="Bargiela R."/>
            <person name="Golyshina O.V."/>
            <person name="Manteca A."/>
            <person name="Ramos J.L."/>
            <person name="Gallego J.R."/>
            <person name="Llorente I."/>
            <person name="Martins Dos Santos V.A."/>
            <person name="Jensen O.N."/>
            <person name="Pelaez A.I."/>
            <person name="Sanchez J."/>
            <person name="Ferrer M."/>
        </authorList>
    </citation>
    <scope>NUCLEOTIDE SEQUENCE</scope>
</reference>
<sequence>MAGVSIVGVRGYAGGELLRLLLQHPAAEVCSLYGRSSGETGSVEEALPHIGGPAVIRPLEALQSDDAEIIFLSVPADAAQALAPELLAQGHRVIDLSGGHRLPQGLYPQWYGIEPQALPPAVYGLTEYWRSDVASADLVANPGCYATALLLGLLPLVEA</sequence>
<dbReference type="SMART" id="SM00859">
    <property type="entry name" value="Semialdhyde_dh"/>
    <property type="match status" value="1"/>
</dbReference>
<dbReference type="GO" id="GO:0051287">
    <property type="term" value="F:NAD binding"/>
    <property type="evidence" value="ECO:0007669"/>
    <property type="project" value="InterPro"/>
</dbReference>
<dbReference type="Gene3D" id="3.40.50.720">
    <property type="entry name" value="NAD(P)-binding Rossmann-like Domain"/>
    <property type="match status" value="1"/>
</dbReference>
<proteinExistence type="predicted"/>
<comment type="caution">
    <text evidence="3">The sequence shown here is derived from an EMBL/GenBank/DDBJ whole genome shotgun (WGS) entry which is preliminary data.</text>
</comment>
<protein>
    <submittedName>
        <fullName evidence="3">N-acetyl-gamma-glutamyl-phosphate reductase</fullName>
    </submittedName>
</protein>
<dbReference type="PANTHER" id="PTHR32338:SF10">
    <property type="entry name" value="N-ACETYL-GAMMA-GLUTAMYL-PHOSPHATE REDUCTASE, CHLOROPLASTIC-RELATED"/>
    <property type="match status" value="1"/>
</dbReference>
<dbReference type="InterPro" id="IPR023013">
    <property type="entry name" value="AGPR_AS"/>
</dbReference>
<dbReference type="SUPFAM" id="SSF51735">
    <property type="entry name" value="NAD(P)-binding Rossmann-fold domains"/>
    <property type="match status" value="1"/>
</dbReference>
<gene>
    <name evidence="3" type="ORF">B1A_11854</name>
</gene>
<dbReference type="AlphaFoldDB" id="T1BNV7"/>
<evidence type="ECO:0000259" key="2">
    <source>
        <dbReference type="SMART" id="SM00859"/>
    </source>
</evidence>
<evidence type="ECO:0000313" key="3">
    <source>
        <dbReference type="EMBL" id="EQD55680.1"/>
    </source>
</evidence>
<dbReference type="InterPro" id="IPR000534">
    <property type="entry name" value="Semialdehyde_DH_NAD-bd"/>
</dbReference>
<dbReference type="PROSITE" id="PS01224">
    <property type="entry name" value="ARGC"/>
    <property type="match status" value="1"/>
</dbReference>
<dbReference type="InterPro" id="IPR050085">
    <property type="entry name" value="AGPR"/>
</dbReference>
<keyword evidence="1" id="KW-0028">Amino-acid biosynthesis</keyword>
<reference evidence="3" key="1">
    <citation type="submission" date="2013-08" db="EMBL/GenBank/DDBJ databases">
        <authorList>
            <person name="Mendez C."/>
            <person name="Richter M."/>
            <person name="Ferrer M."/>
            <person name="Sanchez J."/>
        </authorList>
    </citation>
    <scope>NUCLEOTIDE SEQUENCE</scope>
</reference>
<dbReference type="PANTHER" id="PTHR32338">
    <property type="entry name" value="N-ACETYL-GAMMA-GLUTAMYL-PHOSPHATE REDUCTASE, CHLOROPLASTIC-RELATED-RELATED"/>
    <property type="match status" value="1"/>
</dbReference>